<feature type="compositionally biased region" description="Polar residues" evidence="1">
    <location>
        <begin position="69"/>
        <end position="85"/>
    </location>
</feature>
<keyword evidence="3" id="KW-1185">Reference proteome</keyword>
<dbReference type="EMBL" id="BSYO01000018">
    <property type="protein sequence ID" value="GMH17759.1"/>
    <property type="molecule type" value="Genomic_DNA"/>
</dbReference>
<proteinExistence type="predicted"/>
<sequence length="85" mass="9230">MAETIRHSQVTMECSYPGLLSECNSCLLSCSQPKQSHSSVGIKSNVLQQQQEGFPCSHLKLPLLHSSSQNFQPQPSTRGNTVTAA</sequence>
<dbReference type="Proteomes" id="UP001279734">
    <property type="component" value="Unassembled WGS sequence"/>
</dbReference>
<organism evidence="2 3">
    <name type="scientific">Nepenthes gracilis</name>
    <name type="common">Slender pitcher plant</name>
    <dbReference type="NCBI Taxonomy" id="150966"/>
    <lineage>
        <taxon>Eukaryota</taxon>
        <taxon>Viridiplantae</taxon>
        <taxon>Streptophyta</taxon>
        <taxon>Embryophyta</taxon>
        <taxon>Tracheophyta</taxon>
        <taxon>Spermatophyta</taxon>
        <taxon>Magnoliopsida</taxon>
        <taxon>eudicotyledons</taxon>
        <taxon>Gunneridae</taxon>
        <taxon>Pentapetalae</taxon>
        <taxon>Caryophyllales</taxon>
        <taxon>Nepenthaceae</taxon>
        <taxon>Nepenthes</taxon>
    </lineage>
</organism>
<feature type="region of interest" description="Disordered" evidence="1">
    <location>
        <begin position="66"/>
        <end position="85"/>
    </location>
</feature>
<evidence type="ECO:0000313" key="3">
    <source>
        <dbReference type="Proteomes" id="UP001279734"/>
    </source>
</evidence>
<dbReference type="AlphaFoldDB" id="A0AAD3XV74"/>
<name>A0AAD3XV74_NEPGR</name>
<protein>
    <submittedName>
        <fullName evidence="2">Uncharacterized protein</fullName>
    </submittedName>
</protein>
<gene>
    <name evidence="2" type="ORF">Nepgr_019600</name>
</gene>
<reference evidence="2" key="1">
    <citation type="submission" date="2023-05" db="EMBL/GenBank/DDBJ databases">
        <title>Nepenthes gracilis genome sequencing.</title>
        <authorList>
            <person name="Fukushima K."/>
        </authorList>
    </citation>
    <scope>NUCLEOTIDE SEQUENCE</scope>
    <source>
        <strain evidence="2">SING2019-196</strain>
    </source>
</reference>
<evidence type="ECO:0000313" key="2">
    <source>
        <dbReference type="EMBL" id="GMH17759.1"/>
    </source>
</evidence>
<accession>A0AAD3XV74</accession>
<evidence type="ECO:0000256" key="1">
    <source>
        <dbReference type="SAM" id="MobiDB-lite"/>
    </source>
</evidence>
<comment type="caution">
    <text evidence="2">The sequence shown here is derived from an EMBL/GenBank/DDBJ whole genome shotgun (WGS) entry which is preliminary data.</text>
</comment>